<evidence type="ECO:0000313" key="7">
    <source>
        <dbReference type="EMBL" id="MDN4494791.1"/>
    </source>
</evidence>
<dbReference type="Pfam" id="PF04234">
    <property type="entry name" value="CopC"/>
    <property type="match status" value="1"/>
</dbReference>
<organism evidence="7 8">
    <name type="scientific">Ureibacillus aquaedulcis</name>
    <dbReference type="NCBI Taxonomy" id="3058421"/>
    <lineage>
        <taxon>Bacteria</taxon>
        <taxon>Bacillati</taxon>
        <taxon>Bacillota</taxon>
        <taxon>Bacilli</taxon>
        <taxon>Bacillales</taxon>
        <taxon>Caryophanaceae</taxon>
        <taxon>Ureibacillus</taxon>
    </lineage>
</organism>
<reference evidence="7" key="1">
    <citation type="submission" date="2023-07" db="EMBL/GenBank/DDBJ databases">
        <title>Ureibacillus sp. isolated from freshwater well.</title>
        <authorList>
            <person name="Kirdat K."/>
            <person name="Bhatt A."/>
            <person name="Teware R."/>
            <person name="Bhavsar Y."/>
            <person name="Yadav A."/>
        </authorList>
    </citation>
    <scope>NUCLEOTIDE SEQUENCE</scope>
    <source>
        <strain evidence="7">BA0131</strain>
    </source>
</reference>
<sequence>MVKKFLIFSLIFLFSFGNDTFAHTHIESSSPQSGEVLTAPLEEITLTFEGKIEQSSSFTLQNAAGEAVSVDNIAISENVLSGSLTEPIENGEYLINWNIIGADGHLIEGEVPFTVDVPVTEATENAEDETLDEEVTGEENNATIEESATTNNDAAVEESTENSSSSYLVPTLIGILILIVVGSFFFIAKRKQ</sequence>
<keyword evidence="2" id="KW-0479">Metal-binding</keyword>
<evidence type="ECO:0000313" key="8">
    <source>
        <dbReference type="Proteomes" id="UP001172743"/>
    </source>
</evidence>
<keyword evidence="3" id="KW-0732">Signal</keyword>
<comment type="subcellular location">
    <subcellularLocation>
        <location evidence="1">Cell envelope</location>
    </subcellularLocation>
</comment>
<evidence type="ECO:0000256" key="2">
    <source>
        <dbReference type="ARBA" id="ARBA00022723"/>
    </source>
</evidence>
<evidence type="ECO:0000259" key="6">
    <source>
        <dbReference type="Pfam" id="PF04234"/>
    </source>
</evidence>
<keyword evidence="5" id="KW-1133">Transmembrane helix</keyword>
<keyword evidence="4" id="KW-0186">Copper</keyword>
<keyword evidence="5" id="KW-0812">Transmembrane</keyword>
<dbReference type="EMBL" id="JAUHTQ010000012">
    <property type="protein sequence ID" value="MDN4494791.1"/>
    <property type="molecule type" value="Genomic_DNA"/>
</dbReference>
<dbReference type="Proteomes" id="UP001172743">
    <property type="component" value="Unassembled WGS sequence"/>
</dbReference>
<accession>A0ABT8GTY0</accession>
<feature type="transmembrane region" description="Helical" evidence="5">
    <location>
        <begin position="167"/>
        <end position="188"/>
    </location>
</feature>
<keyword evidence="5" id="KW-0472">Membrane</keyword>
<dbReference type="PANTHER" id="PTHR34820:SF4">
    <property type="entry name" value="INNER MEMBRANE PROTEIN YEBZ"/>
    <property type="match status" value="1"/>
</dbReference>
<evidence type="ECO:0000256" key="3">
    <source>
        <dbReference type="ARBA" id="ARBA00022729"/>
    </source>
</evidence>
<dbReference type="InterPro" id="IPR014755">
    <property type="entry name" value="Cu-Rt/internalin_Ig-like"/>
</dbReference>
<dbReference type="RefSeq" id="WP_301139095.1">
    <property type="nucleotide sequence ID" value="NZ_JAUHTQ010000012.1"/>
</dbReference>
<dbReference type="InterPro" id="IPR014756">
    <property type="entry name" value="Ig_E-set"/>
</dbReference>
<name>A0ABT8GTY0_9BACL</name>
<dbReference type="InterPro" id="IPR007348">
    <property type="entry name" value="CopC_dom"/>
</dbReference>
<keyword evidence="8" id="KW-1185">Reference proteome</keyword>
<dbReference type="SUPFAM" id="SSF81296">
    <property type="entry name" value="E set domains"/>
    <property type="match status" value="1"/>
</dbReference>
<dbReference type="PANTHER" id="PTHR34820">
    <property type="entry name" value="INNER MEMBRANE PROTEIN YEBZ"/>
    <property type="match status" value="1"/>
</dbReference>
<evidence type="ECO:0000256" key="5">
    <source>
        <dbReference type="SAM" id="Phobius"/>
    </source>
</evidence>
<proteinExistence type="predicted"/>
<comment type="caution">
    <text evidence="7">The sequence shown here is derived from an EMBL/GenBank/DDBJ whole genome shotgun (WGS) entry which is preliminary data.</text>
</comment>
<feature type="domain" description="CopC" evidence="6">
    <location>
        <begin position="23"/>
        <end position="115"/>
    </location>
</feature>
<dbReference type="InterPro" id="IPR032694">
    <property type="entry name" value="CopC/D"/>
</dbReference>
<dbReference type="Gene3D" id="2.60.40.1220">
    <property type="match status" value="1"/>
</dbReference>
<protein>
    <submittedName>
        <fullName evidence="7">Copper resistance protein CopC</fullName>
    </submittedName>
</protein>
<evidence type="ECO:0000256" key="4">
    <source>
        <dbReference type="ARBA" id="ARBA00023008"/>
    </source>
</evidence>
<evidence type="ECO:0000256" key="1">
    <source>
        <dbReference type="ARBA" id="ARBA00004196"/>
    </source>
</evidence>
<gene>
    <name evidence="7" type="ORF">QYB95_14650</name>
</gene>